<evidence type="ECO:0008006" key="3">
    <source>
        <dbReference type="Google" id="ProtNLM"/>
    </source>
</evidence>
<evidence type="ECO:0000313" key="1">
    <source>
        <dbReference type="EMBL" id="KAF7775419.1"/>
    </source>
</evidence>
<protein>
    <recommendedName>
        <fullName evidence="3">SRPBCC family protein</fullName>
    </recommendedName>
</protein>
<name>A0AAD4AMT6_9GAMM</name>
<organism evidence="1 2">
    <name type="scientific">Pseudoalteromonas citrea</name>
    <dbReference type="NCBI Taxonomy" id="43655"/>
    <lineage>
        <taxon>Bacteria</taxon>
        <taxon>Pseudomonadati</taxon>
        <taxon>Pseudomonadota</taxon>
        <taxon>Gammaproteobacteria</taxon>
        <taxon>Alteromonadales</taxon>
        <taxon>Pseudoalteromonadaceae</taxon>
        <taxon>Pseudoalteromonas</taxon>
    </lineage>
</organism>
<dbReference type="Proteomes" id="UP000016487">
    <property type="component" value="Unassembled WGS sequence"/>
</dbReference>
<dbReference type="EMBL" id="AHBZ03000012">
    <property type="protein sequence ID" value="KAF7775419.1"/>
    <property type="molecule type" value="Genomic_DNA"/>
</dbReference>
<gene>
    <name evidence="1" type="ORF">PCIT_a1603</name>
</gene>
<reference evidence="1" key="2">
    <citation type="submission" date="2015-03" db="EMBL/GenBank/DDBJ databases">
        <title>Genome sequence of Pseudoalteromonas citrea.</title>
        <authorList>
            <person name="Xie B.-B."/>
            <person name="Rong J.-C."/>
            <person name="Qin Q.-L."/>
            <person name="Zhang Y.-Z."/>
        </authorList>
    </citation>
    <scope>NUCLEOTIDE SEQUENCE</scope>
    <source>
        <strain evidence="1">DSM 8771</strain>
    </source>
</reference>
<sequence>MFAGLLFITFGWLLPHQYQVNHSQTIATTQPHPFKLLLDLKNWPNIMAWHRLTGIRNTSISTPSTGTGAHIKLEHALGHLEITVVKQSDHNLEFSLLINDEHAGYGRLTSTTSANKTKINWHLNGMIYSSLFGGFIALYCEFYLEQMIISAINNINTHVKLQANQ</sequence>
<comment type="caution">
    <text evidence="1">The sequence shown here is derived from an EMBL/GenBank/DDBJ whole genome shotgun (WGS) entry which is preliminary data.</text>
</comment>
<dbReference type="AlphaFoldDB" id="A0AAD4AMT6"/>
<evidence type="ECO:0000313" key="2">
    <source>
        <dbReference type="Proteomes" id="UP000016487"/>
    </source>
</evidence>
<proteinExistence type="predicted"/>
<accession>A0AAD4AMT6</accession>
<reference evidence="1" key="1">
    <citation type="journal article" date="2012" name="J. Bacteriol.">
        <title>Genome sequences of type strains of seven species of the marine bacterium Pseudoalteromonas.</title>
        <authorList>
            <person name="Xie B.B."/>
            <person name="Shu Y.L."/>
            <person name="Qin Q.L."/>
            <person name="Rong J.C."/>
            <person name="Zhang X.Y."/>
            <person name="Chen X.L."/>
            <person name="Shi M."/>
            <person name="He H.L."/>
            <person name="Zhou B.C."/>
            <person name="Zhang Y.Z."/>
        </authorList>
    </citation>
    <scope>NUCLEOTIDE SEQUENCE</scope>
    <source>
        <strain evidence="1">DSM 8771</strain>
    </source>
</reference>